<evidence type="ECO:0000313" key="4">
    <source>
        <dbReference type="Proteomes" id="UP001518140"/>
    </source>
</evidence>
<name>A0ABX0E6F0_9ACTN</name>
<sequence length="624" mass="67122">MGGPATESASNWQVSIIGPAGAPVGGGVLVPPRYVMTCAHVVTAALGRKLQDPARATLTVALAGGLRLTCSLGGGHRYTGGSGHQDVAVLALHGDLGRANGLFPTVHTHLSGSDMDATDRRMNVYGYPRGQDDGVWARCVVAGERLNRTLIQLDAEPGSGRAVEKGFSGSGVQDMETRRVVGIAVLRDKAAPVSWMIPMRRIAESWPPLRAALALSGEPPSPAAPRPHDPYGDPFGPEAMDQLYRLLLDGQVPLSGLVELRAQAAQPVHREWTGAPEDVLGIVQDLRDMAQGVRPVPPLLVFVAALAQRIPGARGQQLAHWVRDRAGHCDPAVDPVPLLTRRPRVASRLATWTYAIFQITPAAASRHYLLDVFRQREGAPRQAVAQYPEGMRLPQLEQLVVDQITRMRRERAIGSPELFVEFVLPRELLSRPLDDLPIVTPSGAQVRLGVVHPVAVRSLERQNAPEWRDWGHSWAQKWDRMTSVAALSGEGVVGVIHARSLDKAVHEALFATLYAEGGPVALVLGFPPKAPRRRDPDAEFDAALDAGMPALIWAHEPGDGKRVIDGVLARLPGESPSGLPEVVLRARRGERPAGSSGAALTVSGLRLGLLWDPFDRLPPHTPLA</sequence>
<accession>A0ABX0E6F0</accession>
<organism evidence="3 4">
    <name type="scientific">Streptomyces ureilyticus</name>
    <dbReference type="NCBI Taxonomy" id="1775131"/>
    <lineage>
        <taxon>Bacteria</taxon>
        <taxon>Bacillati</taxon>
        <taxon>Actinomycetota</taxon>
        <taxon>Actinomycetes</taxon>
        <taxon>Kitasatosporales</taxon>
        <taxon>Streptomycetaceae</taxon>
        <taxon>Streptomyces</taxon>
    </lineage>
</organism>
<protein>
    <submittedName>
        <fullName evidence="3">Trypsin-like peptidase domain-containing protein</fullName>
    </submittedName>
</protein>
<comment type="caution">
    <text evidence="3">The sequence shown here is derived from an EMBL/GenBank/DDBJ whole genome shotgun (WGS) entry which is preliminary data.</text>
</comment>
<dbReference type="InterPro" id="IPR009003">
    <property type="entry name" value="Peptidase_S1_PA"/>
</dbReference>
<dbReference type="InterPro" id="IPR043504">
    <property type="entry name" value="Peptidase_S1_PA_chymotrypsin"/>
</dbReference>
<dbReference type="InterPro" id="IPR045450">
    <property type="entry name" value="VMAP_C"/>
</dbReference>
<feature type="non-terminal residue" evidence="3">
    <location>
        <position position="624"/>
    </location>
</feature>
<evidence type="ECO:0000259" key="1">
    <source>
        <dbReference type="Pfam" id="PF19916"/>
    </source>
</evidence>
<proteinExistence type="predicted"/>
<dbReference type="Pfam" id="PF13365">
    <property type="entry name" value="Trypsin_2"/>
    <property type="match status" value="1"/>
</dbReference>
<dbReference type="EMBL" id="JAAKZX010000379">
    <property type="protein sequence ID" value="NGO49308.1"/>
    <property type="molecule type" value="Genomic_DNA"/>
</dbReference>
<evidence type="ECO:0000313" key="3">
    <source>
        <dbReference type="EMBL" id="NGO49308.1"/>
    </source>
</evidence>
<feature type="domain" description="vWA-MoxR associated protein C-terminal" evidence="2">
    <location>
        <begin position="367"/>
        <end position="612"/>
    </location>
</feature>
<dbReference type="Pfam" id="PF20028">
    <property type="entry name" value="VMAP-C"/>
    <property type="match status" value="1"/>
</dbReference>
<reference evidence="3 4" key="1">
    <citation type="submission" date="2020-02" db="EMBL/GenBank/DDBJ databases">
        <title>Whole-genome analyses of novel actinobacteria.</title>
        <authorList>
            <person name="Sahin N."/>
            <person name="Tokatli A."/>
        </authorList>
    </citation>
    <scope>NUCLEOTIDE SEQUENCE [LARGE SCALE GENOMIC DNA]</scope>
    <source>
        <strain evidence="3 4">YC419</strain>
    </source>
</reference>
<dbReference type="InterPro" id="IPR045555">
    <property type="entry name" value="VMAP-M0"/>
</dbReference>
<dbReference type="Proteomes" id="UP001518140">
    <property type="component" value="Unassembled WGS sequence"/>
</dbReference>
<gene>
    <name evidence="3" type="ORF">G6048_47010</name>
</gene>
<keyword evidence="4" id="KW-1185">Reference proteome</keyword>
<feature type="domain" description="vWA-MoxR associated protein middle region 0" evidence="1">
    <location>
        <begin position="236"/>
        <end position="329"/>
    </location>
</feature>
<dbReference type="Pfam" id="PF19916">
    <property type="entry name" value="VMAP-M0"/>
    <property type="match status" value="1"/>
</dbReference>
<evidence type="ECO:0000259" key="2">
    <source>
        <dbReference type="Pfam" id="PF20028"/>
    </source>
</evidence>
<dbReference type="SUPFAM" id="SSF50494">
    <property type="entry name" value="Trypsin-like serine proteases"/>
    <property type="match status" value="1"/>
</dbReference>
<dbReference type="Gene3D" id="2.40.10.10">
    <property type="entry name" value="Trypsin-like serine proteases"/>
    <property type="match status" value="2"/>
</dbReference>